<dbReference type="Gene3D" id="3.40.50.11380">
    <property type="match status" value="1"/>
</dbReference>
<dbReference type="InterPro" id="IPR011990">
    <property type="entry name" value="TPR-like_helical_dom_sf"/>
</dbReference>
<gene>
    <name evidence="10" type="ORF">D9M09_10220</name>
</gene>
<organism evidence="10 11">
    <name type="scientific">Janthinobacterium agaricidamnosum</name>
    <dbReference type="NCBI Taxonomy" id="55508"/>
    <lineage>
        <taxon>Bacteria</taxon>
        <taxon>Pseudomonadati</taxon>
        <taxon>Pseudomonadota</taxon>
        <taxon>Betaproteobacteria</taxon>
        <taxon>Burkholderiales</taxon>
        <taxon>Oxalobacteraceae</taxon>
        <taxon>Janthinobacterium</taxon>
    </lineage>
</organism>
<dbReference type="InterPro" id="IPR019734">
    <property type="entry name" value="TPR_rpt"/>
</dbReference>
<dbReference type="SMART" id="SM00028">
    <property type="entry name" value="TPR"/>
    <property type="match status" value="16"/>
</dbReference>
<evidence type="ECO:0000256" key="1">
    <source>
        <dbReference type="ARBA" id="ARBA00004922"/>
    </source>
</evidence>
<evidence type="ECO:0000256" key="6">
    <source>
        <dbReference type="ARBA" id="ARBA00022737"/>
    </source>
</evidence>
<dbReference type="Pfam" id="PF00515">
    <property type="entry name" value="TPR_1"/>
    <property type="match status" value="1"/>
</dbReference>
<keyword evidence="7 8" id="KW-0802">TPR repeat</keyword>
<dbReference type="Pfam" id="PF14559">
    <property type="entry name" value="TPR_19"/>
    <property type="match status" value="1"/>
</dbReference>
<sequence>MNADATLETQLDTQLALALKAHQAGHLEEAEDLYVAILQAQPYHAIANHNMGLLAGQVGQFRAGLPYLRKALSVNPDEGQFWLSLADGLLKAGERDEALDIIDTAIGRGLDNDQAQTLRARIAAAIAAAPTADECQHVVELYQAARYVEMETATRALIARYPTSDFAWSVLGTVLQAQGKDALDALQTTVQLTPYDAEAHCNLANAWQARGEHAQAVQSYQQALQFNPAFAEAHSNLGGALLALGALAEAEDAYLQAIALRPDYGMAHFNLGNTRKARGDLDGAVGAYNAALASMPGDAEVLCNLGNALQALERNEEAADSYRRALALEPRLVMAHSNLGAALQNLEQYAQSEASYRTALSLAPRHADLWNGLGNSLQSQQRLDDAADAYRQALAVQPDYSQAHSNLGGVLVSLGEFDAAIASYRRALELQPDSADAHTQLGLGLQSVGELDEALALHQRAVQLAPDKLQAHTCLGHCLKQMRRFEEAQVAYRQALALAPDVANLHNDLAIAVQDAGDYPQAIRIYQHALELDPRSSLIHCNLSVAFEDSGQSEQALEYLQRARDIAPDSSRVHFTMGNCLRSLKRYDEALASYARSLEIQDDFIGSHLNTCATYSEMGRTDDAVQACRTALARYPQYDEVYSNMLFGLSHMHADDPAAMVAEHFGFGERYETPLRAAWQPHANERDPQRQLKIGLVSGDFCNHAVAHFITPLLEELVAMPQFSLYAYYNNSRVDNVTMRIAQLLPNWLPVTHLSQEKLAERIRADGIDILIDLSGHTAKNCLLAFARKPAPIQMSWIGYPLTTGLQAMDYYLSDRHFSPPETFASHFTEKLIFLPTIAPFLPSENADGILPAPVLKNKYLTFGSFNRPNKLNRQTIARWARVLRAIPDARMLLAAMPAPGPHPGLTAWFAEEGISADRLIFEPRANMANFLAMHHRVDMCLDTEPYGGGTTTFHGLWMGVPTLTVAGPTVPSRAGTSILRHVQLEEFIARDDEEFVSKALYMAANPMLLGAYRFSTRHRLAQTALGQPKLIAEGLANSLRLAWQRWCEDLPPVSFDAPLDSQLPGEIAA</sequence>
<keyword evidence="4" id="KW-0328">Glycosyltransferase</keyword>
<dbReference type="Gene3D" id="3.40.50.2000">
    <property type="entry name" value="Glycogen Phosphorylase B"/>
    <property type="match status" value="1"/>
</dbReference>
<evidence type="ECO:0000256" key="7">
    <source>
        <dbReference type="ARBA" id="ARBA00022803"/>
    </source>
</evidence>
<keyword evidence="6" id="KW-0677">Repeat</keyword>
<dbReference type="EC" id="2.4.1.255" evidence="3"/>
<evidence type="ECO:0000313" key="11">
    <source>
        <dbReference type="Proteomes" id="UP000279594"/>
    </source>
</evidence>
<dbReference type="SUPFAM" id="SSF48452">
    <property type="entry name" value="TPR-like"/>
    <property type="match status" value="3"/>
</dbReference>
<dbReference type="InterPro" id="IPR029489">
    <property type="entry name" value="OGT/SEC/SPY_C"/>
</dbReference>
<dbReference type="Gene3D" id="1.25.40.10">
    <property type="entry name" value="Tetratricopeptide repeat domain"/>
    <property type="match status" value="7"/>
</dbReference>
<evidence type="ECO:0000313" key="10">
    <source>
        <dbReference type="EMBL" id="AYM76126.1"/>
    </source>
</evidence>
<dbReference type="AlphaFoldDB" id="A0A3G2E9G4"/>
<evidence type="ECO:0000256" key="3">
    <source>
        <dbReference type="ARBA" id="ARBA00011970"/>
    </source>
</evidence>
<dbReference type="PANTHER" id="PTHR44835:SF1">
    <property type="entry name" value="PROTEIN O-GLCNAC TRANSFERASE"/>
    <property type="match status" value="1"/>
</dbReference>
<dbReference type="Pfam" id="PF13181">
    <property type="entry name" value="TPR_8"/>
    <property type="match status" value="1"/>
</dbReference>
<feature type="repeat" description="TPR" evidence="8">
    <location>
        <begin position="435"/>
        <end position="468"/>
    </location>
</feature>
<feature type="repeat" description="TPR" evidence="8">
    <location>
        <begin position="45"/>
        <end position="78"/>
    </location>
</feature>
<feature type="repeat" description="TPR" evidence="8">
    <location>
        <begin position="401"/>
        <end position="434"/>
    </location>
</feature>
<dbReference type="EMBL" id="CP033019">
    <property type="protein sequence ID" value="AYM76126.1"/>
    <property type="molecule type" value="Genomic_DNA"/>
</dbReference>
<dbReference type="Pfam" id="PF13176">
    <property type="entry name" value="TPR_7"/>
    <property type="match status" value="1"/>
</dbReference>
<dbReference type="InterPro" id="IPR051939">
    <property type="entry name" value="Glycosyltr_41/O-GlcNAc_trsf"/>
</dbReference>
<comment type="similarity">
    <text evidence="2">Belongs to the glycosyltransferase 41 family. O-GlcNAc transferase subfamily.</text>
</comment>
<proteinExistence type="inferred from homology"/>
<dbReference type="PANTHER" id="PTHR44835">
    <property type="entry name" value="UDP-N-ACETYLGLUCOSAMINE--PEPTIDE N-ACETYLGLUCOSAMINYLTRANSFERASE SPINDLY-RELATED"/>
    <property type="match status" value="1"/>
</dbReference>
<keyword evidence="5" id="KW-0808">Transferase</keyword>
<feature type="repeat" description="TPR" evidence="8">
    <location>
        <begin position="299"/>
        <end position="332"/>
    </location>
</feature>
<feature type="repeat" description="TPR" evidence="8">
    <location>
        <begin position="231"/>
        <end position="264"/>
    </location>
</feature>
<evidence type="ECO:0000256" key="5">
    <source>
        <dbReference type="ARBA" id="ARBA00022679"/>
    </source>
</evidence>
<dbReference type="Proteomes" id="UP000279594">
    <property type="component" value="Chromosome"/>
</dbReference>
<accession>A0A3G2E9G4</accession>
<dbReference type="Pfam" id="PF13432">
    <property type="entry name" value="TPR_16"/>
    <property type="match status" value="1"/>
</dbReference>
<dbReference type="RefSeq" id="WP_121669198.1">
    <property type="nucleotide sequence ID" value="NZ_CP033019.1"/>
</dbReference>
<feature type="domain" description="O-GlcNAc transferase C-terminal" evidence="9">
    <location>
        <begin position="644"/>
        <end position="837"/>
    </location>
</feature>
<dbReference type="Pfam" id="PF13844">
    <property type="entry name" value="Glyco_transf_41"/>
    <property type="match status" value="2"/>
</dbReference>
<feature type="repeat" description="TPR" evidence="8">
    <location>
        <begin position="571"/>
        <end position="604"/>
    </location>
</feature>
<dbReference type="UniPathway" id="UPA00378"/>
<feature type="repeat" description="TPR" evidence="8">
    <location>
        <begin position="469"/>
        <end position="502"/>
    </location>
</feature>
<dbReference type="GO" id="GO:0097363">
    <property type="term" value="F:protein O-acetylglucosaminyltransferase activity"/>
    <property type="evidence" value="ECO:0007669"/>
    <property type="project" value="UniProtKB-EC"/>
</dbReference>
<name>A0A3G2E9G4_9BURK</name>
<dbReference type="PROSITE" id="PS50293">
    <property type="entry name" value="TPR_REGION"/>
    <property type="match status" value="4"/>
</dbReference>
<feature type="repeat" description="TPR" evidence="8">
    <location>
        <begin position="537"/>
        <end position="570"/>
    </location>
</feature>
<protein>
    <recommendedName>
        <fullName evidence="3">protein O-GlcNAc transferase</fullName>
        <ecNumber evidence="3">2.4.1.255</ecNumber>
    </recommendedName>
</protein>
<reference evidence="10 11" key="1">
    <citation type="submission" date="2018-10" db="EMBL/GenBank/DDBJ databases">
        <title>Effects of UV and annual dynamics of microbial communities in freshwater RAS systems.</title>
        <authorList>
            <person name="Bekkelund A.K."/>
            <person name="Hansen B.R."/>
            <person name="Stokken H."/>
            <person name="Eriksen B.F."/>
            <person name="Kashulin N.A."/>
        </authorList>
    </citation>
    <scope>NUCLEOTIDE SEQUENCE [LARGE SCALE GENOMIC DNA]</scope>
    <source>
        <strain evidence="10 11">BHSEK</strain>
    </source>
</reference>
<feature type="domain" description="O-GlcNAc transferase C-terminal" evidence="9">
    <location>
        <begin position="858"/>
        <end position="1015"/>
    </location>
</feature>
<evidence type="ECO:0000256" key="8">
    <source>
        <dbReference type="PROSITE-ProRule" id="PRU00339"/>
    </source>
</evidence>
<feature type="repeat" description="TPR" evidence="8">
    <location>
        <begin position="503"/>
        <end position="536"/>
    </location>
</feature>
<evidence type="ECO:0000256" key="2">
    <source>
        <dbReference type="ARBA" id="ARBA00005386"/>
    </source>
</evidence>
<dbReference type="Pfam" id="PF13414">
    <property type="entry name" value="TPR_11"/>
    <property type="match status" value="1"/>
</dbReference>
<feature type="repeat" description="TPR" evidence="8">
    <location>
        <begin position="367"/>
        <end position="400"/>
    </location>
</feature>
<evidence type="ECO:0000256" key="4">
    <source>
        <dbReference type="ARBA" id="ARBA00022676"/>
    </source>
</evidence>
<dbReference type="PROSITE" id="PS50005">
    <property type="entry name" value="TPR"/>
    <property type="match status" value="12"/>
</dbReference>
<feature type="repeat" description="TPR" evidence="8">
    <location>
        <begin position="333"/>
        <end position="366"/>
    </location>
</feature>
<dbReference type="Pfam" id="PF13424">
    <property type="entry name" value="TPR_12"/>
    <property type="match status" value="2"/>
</dbReference>
<keyword evidence="11" id="KW-1185">Reference proteome</keyword>
<feature type="repeat" description="TPR" evidence="8">
    <location>
        <begin position="197"/>
        <end position="230"/>
    </location>
</feature>
<comment type="pathway">
    <text evidence="1">Protein modification; protein glycosylation.</text>
</comment>
<evidence type="ECO:0000259" key="9">
    <source>
        <dbReference type="Pfam" id="PF13844"/>
    </source>
</evidence>